<comment type="caution">
    <text evidence="2">The sequence shown here is derived from an EMBL/GenBank/DDBJ whole genome shotgun (WGS) entry which is preliminary data.</text>
</comment>
<sequence length="192" mass="22202">MYLGQVRRVEKRKPAKCDHCGEEISVGEPCFVVVRAAKSKKDKKYCWTIYVHLGCFSDWSGKTVEKRKAYTAERKGGRPLGSPVKDLAKSNPEQALERHKLIREQARLLRYLLVAEDDDRICDLVGKVNAIQKRLVGILGFQVKKFNRRSAESSRILNEKIAYARDIERRRVMDERRQRPLQPRPAPVEKSP</sequence>
<evidence type="ECO:0008006" key="3">
    <source>
        <dbReference type="Google" id="ProtNLM"/>
    </source>
</evidence>
<organism evidence="2">
    <name type="scientific">marine sediment metagenome</name>
    <dbReference type="NCBI Taxonomy" id="412755"/>
    <lineage>
        <taxon>unclassified sequences</taxon>
        <taxon>metagenomes</taxon>
        <taxon>ecological metagenomes</taxon>
    </lineage>
</organism>
<dbReference type="EMBL" id="BARS01027910">
    <property type="protein sequence ID" value="GAG02314.1"/>
    <property type="molecule type" value="Genomic_DNA"/>
</dbReference>
<reference evidence="2" key="1">
    <citation type="journal article" date="2014" name="Front. Microbiol.">
        <title>High frequency of phylogenetically diverse reductive dehalogenase-homologous genes in deep subseafloor sedimentary metagenomes.</title>
        <authorList>
            <person name="Kawai M."/>
            <person name="Futagami T."/>
            <person name="Toyoda A."/>
            <person name="Takaki Y."/>
            <person name="Nishi S."/>
            <person name="Hori S."/>
            <person name="Arai W."/>
            <person name="Tsubouchi T."/>
            <person name="Morono Y."/>
            <person name="Uchiyama I."/>
            <person name="Ito T."/>
            <person name="Fujiyama A."/>
            <person name="Inagaki F."/>
            <person name="Takami H."/>
        </authorList>
    </citation>
    <scope>NUCLEOTIDE SEQUENCE</scope>
    <source>
        <strain evidence="2">Expedition CK06-06</strain>
    </source>
</reference>
<proteinExistence type="predicted"/>
<gene>
    <name evidence="2" type="ORF">S01H1_43797</name>
</gene>
<evidence type="ECO:0000313" key="2">
    <source>
        <dbReference type="EMBL" id="GAG02314.1"/>
    </source>
</evidence>
<feature type="region of interest" description="Disordered" evidence="1">
    <location>
        <begin position="172"/>
        <end position="192"/>
    </location>
</feature>
<feature type="non-terminal residue" evidence="2">
    <location>
        <position position="192"/>
    </location>
</feature>
<dbReference type="AlphaFoldDB" id="X0U913"/>
<accession>X0U913</accession>
<name>X0U913_9ZZZZ</name>
<protein>
    <recommendedName>
        <fullName evidence="3">PARP-type domain-containing protein</fullName>
    </recommendedName>
</protein>
<evidence type="ECO:0000256" key="1">
    <source>
        <dbReference type="SAM" id="MobiDB-lite"/>
    </source>
</evidence>